<name>A0A5C1DEJ1_9NEIS</name>
<dbReference type="Proteomes" id="UP000322079">
    <property type="component" value="Chromosome"/>
</dbReference>
<accession>A0A5C1DEJ1</accession>
<dbReference type="InterPro" id="IPR021488">
    <property type="entry name" value="DUF3142"/>
</dbReference>
<dbReference type="KEGG" id="chrm:FYK34_06115"/>
<proteinExistence type="predicted"/>
<sequence length="392" mass="43090">MAGPWLAACSPRPPLPNDAYVWQRQWTPALSDAMRQSADVVSRWRVLAGEWEAPSGQSARWRFSEPDWRALVQTRRPVIAVFRLDGQRPEWDAAAVSAAIAQRLDLWRVRGVNVAGVEIDHDCATARLPAYAAFLRQLRPRLPADAKLSITVLPAWLNSPALDVLLSLPDESVLQVHAVMQPGKGLFDPTRAQDWARAYARRTQRPWRIALPAYGSRVVWTSSGRIAAVESEQPLLTGDAMASELVAPPAQVQDFVNIVEAAPPPGLAGLAWFRLPSRDDRRAWSLRAWHAVLARQPLRSELKLTAAPVSAGLYDLWLSNSGNADAALPAALRWPSACQAADGAGGYLLDYDATGMLLRRAQPGLLPPSAKRRVGWLRCPALNPKKDLHVQA</sequence>
<reference evidence="1 2" key="1">
    <citation type="submission" date="2019-08" db="EMBL/GenBank/DDBJ databases">
        <title>Chromobacterium paludis, a novel bacterium isolated from a Maryland marsh pond.</title>
        <authorList>
            <person name="Blackburn M.B."/>
            <person name="Gundersen-Rindal D.E."/>
        </authorList>
    </citation>
    <scope>NUCLEOTIDE SEQUENCE [LARGE SCALE GENOMIC DNA]</scope>
    <source>
        <strain evidence="2">IIBBL 257-1</strain>
    </source>
</reference>
<evidence type="ECO:0000313" key="2">
    <source>
        <dbReference type="Proteomes" id="UP000322079"/>
    </source>
</evidence>
<protein>
    <submittedName>
        <fullName evidence="1">DUF3142 domain-containing protein</fullName>
    </submittedName>
</protein>
<dbReference type="EMBL" id="CP043473">
    <property type="protein sequence ID" value="QEL55170.1"/>
    <property type="molecule type" value="Genomic_DNA"/>
</dbReference>
<dbReference type="RefSeq" id="WP_149295540.1">
    <property type="nucleotide sequence ID" value="NZ_CP043473.1"/>
</dbReference>
<dbReference type="AlphaFoldDB" id="A0A5C1DEJ1"/>
<evidence type="ECO:0000313" key="1">
    <source>
        <dbReference type="EMBL" id="QEL55170.1"/>
    </source>
</evidence>
<organism evidence="1 2">
    <name type="scientific">Chromobacterium paludis</name>
    <dbReference type="NCBI Taxonomy" id="2605945"/>
    <lineage>
        <taxon>Bacteria</taxon>
        <taxon>Pseudomonadati</taxon>
        <taxon>Pseudomonadota</taxon>
        <taxon>Betaproteobacteria</taxon>
        <taxon>Neisseriales</taxon>
        <taxon>Chromobacteriaceae</taxon>
        <taxon>Chromobacterium</taxon>
    </lineage>
</organism>
<gene>
    <name evidence="1" type="ORF">FYK34_06115</name>
</gene>
<keyword evidence="2" id="KW-1185">Reference proteome</keyword>
<dbReference type="Pfam" id="PF11340">
    <property type="entry name" value="DUF3142"/>
    <property type="match status" value="1"/>
</dbReference>